<feature type="region of interest" description="Disordered" evidence="4">
    <location>
        <begin position="574"/>
        <end position="639"/>
    </location>
</feature>
<dbReference type="Gene3D" id="2.120.10.30">
    <property type="entry name" value="TolB, C-terminal domain"/>
    <property type="match status" value="1"/>
</dbReference>
<dbReference type="Gene3D" id="2.60.120.430">
    <property type="entry name" value="Galactose-binding lectin"/>
    <property type="match status" value="1"/>
</dbReference>
<dbReference type="Gene3D" id="2.120.10.80">
    <property type="entry name" value="Kelch-type beta propeller"/>
    <property type="match status" value="3"/>
</dbReference>
<organism evidence="6 7">
    <name type="scientific">Winogradskyella aurantia</name>
    <dbReference type="NCBI Taxonomy" id="1915063"/>
    <lineage>
        <taxon>Bacteria</taxon>
        <taxon>Pseudomonadati</taxon>
        <taxon>Bacteroidota</taxon>
        <taxon>Flavobacteriia</taxon>
        <taxon>Flavobacteriales</taxon>
        <taxon>Flavobacteriaceae</taxon>
        <taxon>Winogradskyella</taxon>
    </lineage>
</organism>
<name>A0A265UVV4_9FLAO</name>
<dbReference type="InterPro" id="IPR015915">
    <property type="entry name" value="Kelch-typ_b-propeller"/>
</dbReference>
<dbReference type="SUPFAM" id="SSF117281">
    <property type="entry name" value="Kelch motif"/>
    <property type="match status" value="2"/>
</dbReference>
<dbReference type="Pfam" id="PF18962">
    <property type="entry name" value="Por_Secre_tail"/>
    <property type="match status" value="1"/>
</dbReference>
<dbReference type="SUPFAM" id="SSF49299">
    <property type="entry name" value="PKD domain"/>
    <property type="match status" value="1"/>
</dbReference>
<reference evidence="6 7" key="1">
    <citation type="submission" date="2017-05" db="EMBL/GenBank/DDBJ databases">
        <title>The draft genome sequence of Idiomarina salinarum WNB302.</title>
        <authorList>
            <person name="Sun Y."/>
            <person name="Chen B."/>
            <person name="Du Z."/>
        </authorList>
    </citation>
    <scope>NUCLEOTIDE SEQUENCE [LARGE SCALE GENOMIC DNA]</scope>
    <source>
        <strain evidence="6 7">WNB302</strain>
    </source>
</reference>
<feature type="compositionally biased region" description="Acidic residues" evidence="4">
    <location>
        <begin position="583"/>
        <end position="593"/>
    </location>
</feature>
<evidence type="ECO:0000313" key="6">
    <source>
        <dbReference type="EMBL" id="OZV69332.1"/>
    </source>
</evidence>
<dbReference type="Gene3D" id="2.60.40.10">
    <property type="entry name" value="Immunoglobulins"/>
    <property type="match status" value="2"/>
</dbReference>
<dbReference type="InterPro" id="IPR000601">
    <property type="entry name" value="PKD_dom"/>
</dbReference>
<dbReference type="InterPro" id="IPR021720">
    <property type="entry name" value="Malectin_dom"/>
</dbReference>
<dbReference type="Pfam" id="PF11721">
    <property type="entry name" value="Malectin"/>
    <property type="match status" value="1"/>
</dbReference>
<feature type="domain" description="PKD" evidence="5">
    <location>
        <begin position="1188"/>
        <end position="1268"/>
    </location>
</feature>
<dbReference type="InterPro" id="IPR026444">
    <property type="entry name" value="Secre_tail"/>
</dbReference>
<evidence type="ECO:0000256" key="2">
    <source>
        <dbReference type="ARBA" id="ARBA00022729"/>
    </source>
</evidence>
<protein>
    <recommendedName>
        <fullName evidence="5">PKD domain-containing protein</fullName>
    </recommendedName>
</protein>
<dbReference type="Proteomes" id="UP000216840">
    <property type="component" value="Unassembled WGS sequence"/>
</dbReference>
<proteinExistence type="predicted"/>
<dbReference type="RefSeq" id="WP_094968106.1">
    <property type="nucleotide sequence ID" value="NZ_NGJN01000003.1"/>
</dbReference>
<dbReference type="Pfam" id="PF18911">
    <property type="entry name" value="PKD_4"/>
    <property type="match status" value="1"/>
</dbReference>
<accession>A0A265UVV4</accession>
<dbReference type="CDD" id="cd00146">
    <property type="entry name" value="PKD"/>
    <property type="match status" value="1"/>
</dbReference>
<dbReference type="SMART" id="SM00089">
    <property type="entry name" value="PKD"/>
    <property type="match status" value="1"/>
</dbReference>
<dbReference type="EMBL" id="NGJN01000003">
    <property type="protein sequence ID" value="OZV69332.1"/>
    <property type="molecule type" value="Genomic_DNA"/>
</dbReference>
<dbReference type="Pfam" id="PF01344">
    <property type="entry name" value="Kelch_1"/>
    <property type="match status" value="1"/>
</dbReference>
<evidence type="ECO:0000313" key="7">
    <source>
        <dbReference type="Proteomes" id="UP000216840"/>
    </source>
</evidence>
<dbReference type="OrthoDB" id="996574at2"/>
<dbReference type="InterPro" id="IPR022409">
    <property type="entry name" value="PKD/Chitinase_dom"/>
</dbReference>
<keyword evidence="2" id="KW-0732">Signal</keyword>
<dbReference type="InterPro" id="IPR011042">
    <property type="entry name" value="6-blade_b-propeller_TolB-like"/>
</dbReference>
<dbReference type="PANTHER" id="PTHR24412">
    <property type="entry name" value="KELCH PROTEIN"/>
    <property type="match status" value="1"/>
</dbReference>
<keyword evidence="3" id="KW-0677">Repeat</keyword>
<dbReference type="SUPFAM" id="SSF49785">
    <property type="entry name" value="Galactose-binding domain-like"/>
    <property type="match status" value="1"/>
</dbReference>
<dbReference type="InterPro" id="IPR008979">
    <property type="entry name" value="Galactose-bd-like_sf"/>
</dbReference>
<feature type="compositionally biased region" description="Acidic residues" evidence="4">
    <location>
        <begin position="618"/>
        <end position="635"/>
    </location>
</feature>
<sequence length="2630" mass="281382">MSFSNKTAIIGLLLIVSHSLLQSQSINFGSSGLVGADINNPTSLDFGPNNKLYVAQQDGVIWEYEVGRDDAVPGSGTYTILSSNQINLIKNNTPNHNDDGTFNSTQARQITGILVTGTPTNPILYVTSSDSRIGGGGGLGNDVNLDTNSGILSRLSWNGSTWEKVDLVRGLPRCEENHSTNGLDLFTRGGTTYLLIQQGGNTNQGAPSNNFAGSSEYYLSGALLIVNISQLEQMETDNGGPYFDPRIGNTPFIYDLPSVNDPDRQDIDNTHPSFPYSSTHPLYNATIDIGDPFGGNNGLNQTFPEDGGPVQIFSSGYRNAYDVVITESGSIFTSDNGPNGGWGGTPLIYDSNDQLKGTHNTSTYNPAAGDYITNEFNIENGISHGDALHYIGTINDANNTYYAGHPAPIRAFPDKAGVYKFEYNGNDWVENGSYTWSSLINGVSGYFNSSFSMTDFPSDSRQGAYLADATANTEVNILDIVGSSTNGICEYTATNFNGAMQGDILTASFNGNINRYTLAAGGTTLESKDNGFLNGFGSIPLDLIALGDSSPFPGTIWVATYGADDITVFEPGDFGNCFQPGEPEYDAQADYDNDGYTNQDEIENGTNHCSAGSKPNDNDSDLISDLNDPDDDNDGIPDNQDVFAIDAENGLTTNLPINYPFWNNDPGTGFFGLGFTGLQLDPSGNTNYLMQFDPDKLSFGGAGGKATVDEVSSGSASNAQNSQENAFQFGINVDSNSNPFTVYTKIETPFNGTAPQPGQSYGVFIGNGDQDNYLKVALMEGITSGDNLYGFEVVLENSGISTISTFDAPGLLEASAVDLYISVNPVANTAEVFYSFDSGISINTLGNNPYSLPSNFLDPNDNKGLAVGLIGTSGNSGSTYIATWDFITVSENQTSSLAPNLSPVDFGQSSINSSPNELTLEIKNLGSPSDGPIEITQINITGPDANLFGTNLALPILVGPQSDILIPVIFSPNAITGTKSASLEIAHNGTNSPLIVPLTAELLDSIPVVRISAGSIVTITSTDEGPDWESNPNQGAYSGTSYSVNTGNLFASTFLYSNRDNSIPDYIDEQTFDGLFGSERWDPPSGPEMEFTIPLANGDYTVNLFLGNSFSGTSQPGERIFDILIEGTVVQDNLDLITTFGHQVAGMLSYPVTVSDGELNISFGHVTENPLLNAIEVIQNSLFGNQPPNAIASATPLIGEAPLDVNFTGNQSTDDNSIVSYFWDFGNGDTSSETNPSYTFNLSGNYEVTLTVTDDDGLTNVDTININVVEPNSCSWNDLANSSLERLEAQSAKVGDKLYVFAGFEANLKVSDATEIYNSTTDTWSVGAPMPEYAETQPMHLGIAAVTHMGIAVVGTDIWIIGGFVGDHPGVATDEVLIYDTVTNSWSNGPNMPQPVASGAATFNNGKIHYFGGLLPDRQTDVGNHYVLDINNQGAGWVSAASLPDPRNHLSAASVNGLVYAIGGQYGHDISVADQKFLDVYDPVADQWTRLADLPFERSHFEPGTIVHNNKIIIVGGRQGDIFFDNVTEYNPATDTWSELCNLPENLLAPAAKVFGDRLIVTNGGIDGIDNPSNATRWISIEPDLPPLTFETVLDQSNEVWESSALVLAASGGDPNENITYSISNQPAGLDVEPTNGQIIGTINPSAINGGPNNDGIHEVTITASKPGSDAVTQQFIWTITTSFSNLWFDKDEDETYTARHECSFVQAGNKFYLMGGRENAQTMDVYDYATDSWISLNNSAPFEFNHFQGVEYQGLIWVIGAFKTNSFPTETPADYIWAFNPATQEWIQGPEIPQARKRGSTGLVVYNDKFYILAGNTNGHDGGYVNWFDVYDPSTATWNVLEDAPRSRDHFQAVVIEDKLYAASGRLSGGTGGLFAPVISEVDVYDFTSGTWSTLLPAQNIPTPRAGAVVANFENKLIVAGGESLQSTNAFDITEIYDPLSQSWSTGAPLNYRRNGTQGIVSGEGLYIVGGSQVRGAGNQKNMEFYGQDNPAGSVSESSTLSAVTEVNFFVGDTKSITMNNSDGNIGTILKEISISGADAGDFTIESGNVPNKLINANDTHDIVVSYTGSDYNKNATLTVTYNNTNTLVVNLVVPRIDLIYDNSIWTPHAPDETTISENALILSGNYTVNSDIEVNNLNIRPGTSVIVEAGKAITTNGDIDATGTLELQSTSSSYASLIANSAVNGDVIYKRHVNSTAAQGESGSNDLIAAPLSGQPFNEFLSNNTNIVSNNSNTLYLFGPFNKTDGSYDIYTSTETATLDAGTGYRAASIDGGTFTFSGTVNTGSVAVPITNSGPAFQVWNLIGNPYPSYINLLDFLTANNAVFAENSAGVYGYDGDASDGWVVWNLAYAQDPTNSGALIAPGQGFFVATDLGGNVNFEPSMRVKGASDDFIANRNSSASSSYLKLDLNQNDKSYHTDFYFNPNASLGLDKGYDAQVWGGNAPSFGLFSYLVEEDTGLPMAIQSVGETDYSDIQIPLGVNANVGEQLSISIAENTLPSTVEVYLEDHVMQTTVLLNDSDYVLTPSTAVNVPGRYFLSFEDSALSSGTTVLERLKVFSDTQNQSIVISGLITEPTTAKLYDVQGRLVISTTLSLNKALHNIATHELDKGVYIINIENGSEKMTKKLIIK</sequence>
<evidence type="ECO:0000256" key="1">
    <source>
        <dbReference type="ARBA" id="ARBA00022441"/>
    </source>
</evidence>
<dbReference type="Pfam" id="PF24681">
    <property type="entry name" value="Kelch_KLHDC2_KLHL20_DRC7"/>
    <property type="match status" value="2"/>
</dbReference>
<comment type="caution">
    <text evidence="6">The sequence shown here is derived from an EMBL/GenBank/DDBJ whole genome shotgun (WGS) entry which is preliminary data.</text>
</comment>
<feature type="compositionally biased region" description="Polar residues" evidence="4">
    <location>
        <begin position="595"/>
        <end position="615"/>
    </location>
</feature>
<keyword evidence="1" id="KW-0880">Kelch repeat</keyword>
<evidence type="ECO:0000256" key="3">
    <source>
        <dbReference type="ARBA" id="ARBA00022737"/>
    </source>
</evidence>
<dbReference type="InterPro" id="IPR035986">
    <property type="entry name" value="PKD_dom_sf"/>
</dbReference>
<evidence type="ECO:0000259" key="5">
    <source>
        <dbReference type="PROSITE" id="PS50093"/>
    </source>
</evidence>
<keyword evidence="7" id="KW-1185">Reference proteome</keyword>
<dbReference type="PROSITE" id="PS50093">
    <property type="entry name" value="PKD"/>
    <property type="match status" value="1"/>
</dbReference>
<dbReference type="InterPro" id="IPR013783">
    <property type="entry name" value="Ig-like_fold"/>
</dbReference>
<dbReference type="NCBIfam" id="TIGR04183">
    <property type="entry name" value="Por_Secre_tail"/>
    <property type="match status" value="1"/>
</dbReference>
<dbReference type="InterPro" id="IPR006652">
    <property type="entry name" value="Kelch_1"/>
</dbReference>
<gene>
    <name evidence="6" type="ORF">CA834_07705</name>
</gene>
<dbReference type="PANTHER" id="PTHR24412:SF489">
    <property type="entry name" value="RING FINGER DOMAIN AND KELCH REPEAT-CONTAINING PROTEIN DDB_G0271372"/>
    <property type="match status" value="1"/>
</dbReference>
<evidence type="ECO:0000256" key="4">
    <source>
        <dbReference type="SAM" id="MobiDB-lite"/>
    </source>
</evidence>
<dbReference type="SMART" id="SM00612">
    <property type="entry name" value="Kelch"/>
    <property type="match status" value="10"/>
</dbReference>